<reference evidence="1" key="1">
    <citation type="submission" date="2018-01" db="EMBL/GenBank/DDBJ databases">
        <title>An insight into the sialome of Amazonian anophelines.</title>
        <authorList>
            <person name="Ribeiro J.M."/>
            <person name="Scarpassa V."/>
            <person name="Calvo E."/>
        </authorList>
    </citation>
    <scope>NUCLEOTIDE SEQUENCE</scope>
</reference>
<name>A0A2M4DAJ1_ANODA</name>
<accession>A0A2M4DAJ1</accession>
<evidence type="ECO:0000313" key="1">
    <source>
        <dbReference type="EMBL" id="MBW74603.1"/>
    </source>
</evidence>
<dbReference type="AlphaFoldDB" id="A0A2M4DAJ1"/>
<protein>
    <submittedName>
        <fullName evidence="1">Putative secreted protein</fullName>
    </submittedName>
</protein>
<dbReference type="EMBL" id="GGFL01010425">
    <property type="protein sequence ID" value="MBW74603.1"/>
    <property type="molecule type" value="Transcribed_RNA"/>
</dbReference>
<sequence length="70" mass="8404">MWYLLFTFRTISSRFVVYVCIRYVLFLVCSPRTQRLPVYVLQFLYSHHLFRSGQPSTLRQMLHSLSVDVS</sequence>
<proteinExistence type="predicted"/>
<organism evidence="1">
    <name type="scientific">Anopheles darlingi</name>
    <name type="common">Mosquito</name>
    <dbReference type="NCBI Taxonomy" id="43151"/>
    <lineage>
        <taxon>Eukaryota</taxon>
        <taxon>Metazoa</taxon>
        <taxon>Ecdysozoa</taxon>
        <taxon>Arthropoda</taxon>
        <taxon>Hexapoda</taxon>
        <taxon>Insecta</taxon>
        <taxon>Pterygota</taxon>
        <taxon>Neoptera</taxon>
        <taxon>Endopterygota</taxon>
        <taxon>Diptera</taxon>
        <taxon>Nematocera</taxon>
        <taxon>Culicoidea</taxon>
        <taxon>Culicidae</taxon>
        <taxon>Anophelinae</taxon>
        <taxon>Anopheles</taxon>
    </lineage>
</organism>